<gene>
    <name evidence="1" type="ORF">L1987_30981</name>
</gene>
<accession>A0ACB9I443</accession>
<keyword evidence="2" id="KW-1185">Reference proteome</keyword>
<reference evidence="1 2" key="2">
    <citation type="journal article" date="2022" name="Mol. Ecol. Resour.">
        <title>The genomes of chicory, endive, great burdock and yacon provide insights into Asteraceae paleo-polyploidization history and plant inulin production.</title>
        <authorList>
            <person name="Fan W."/>
            <person name="Wang S."/>
            <person name="Wang H."/>
            <person name="Wang A."/>
            <person name="Jiang F."/>
            <person name="Liu H."/>
            <person name="Zhao H."/>
            <person name="Xu D."/>
            <person name="Zhang Y."/>
        </authorList>
    </citation>
    <scope>NUCLEOTIDE SEQUENCE [LARGE SCALE GENOMIC DNA]</scope>
    <source>
        <strain evidence="2">cv. Yunnan</strain>
        <tissue evidence="1">Leaves</tissue>
    </source>
</reference>
<dbReference type="Proteomes" id="UP001056120">
    <property type="component" value="Linkage Group LG10"/>
</dbReference>
<sequence length="137" mass="15406">MEVQVIKEAIKQVIEEIGSGDERLLLPKLMSQLELEGEPRLNMSRSSSSSEERIVKELKIVRRQNVITHCLLSVMILLTAAWQISEVSIILKLKHGITHPFRSIATMLKTLINGANQDDDDDVTETSITNPTITSFH</sequence>
<organism evidence="1 2">
    <name type="scientific">Smallanthus sonchifolius</name>
    <dbReference type="NCBI Taxonomy" id="185202"/>
    <lineage>
        <taxon>Eukaryota</taxon>
        <taxon>Viridiplantae</taxon>
        <taxon>Streptophyta</taxon>
        <taxon>Embryophyta</taxon>
        <taxon>Tracheophyta</taxon>
        <taxon>Spermatophyta</taxon>
        <taxon>Magnoliopsida</taxon>
        <taxon>eudicotyledons</taxon>
        <taxon>Gunneridae</taxon>
        <taxon>Pentapetalae</taxon>
        <taxon>asterids</taxon>
        <taxon>campanulids</taxon>
        <taxon>Asterales</taxon>
        <taxon>Asteraceae</taxon>
        <taxon>Asteroideae</taxon>
        <taxon>Heliantheae alliance</taxon>
        <taxon>Millerieae</taxon>
        <taxon>Smallanthus</taxon>
    </lineage>
</organism>
<protein>
    <submittedName>
        <fullName evidence="1">Uncharacterized protein</fullName>
    </submittedName>
</protein>
<dbReference type="EMBL" id="CM042027">
    <property type="protein sequence ID" value="KAI3802837.1"/>
    <property type="molecule type" value="Genomic_DNA"/>
</dbReference>
<reference evidence="2" key="1">
    <citation type="journal article" date="2022" name="Mol. Ecol. Resour.">
        <title>The genomes of chicory, endive, great burdock and yacon provide insights into Asteraceae palaeo-polyploidization history and plant inulin production.</title>
        <authorList>
            <person name="Fan W."/>
            <person name="Wang S."/>
            <person name="Wang H."/>
            <person name="Wang A."/>
            <person name="Jiang F."/>
            <person name="Liu H."/>
            <person name="Zhao H."/>
            <person name="Xu D."/>
            <person name="Zhang Y."/>
        </authorList>
    </citation>
    <scope>NUCLEOTIDE SEQUENCE [LARGE SCALE GENOMIC DNA]</scope>
    <source>
        <strain evidence="2">cv. Yunnan</strain>
    </source>
</reference>
<proteinExistence type="predicted"/>
<name>A0ACB9I443_9ASTR</name>
<evidence type="ECO:0000313" key="2">
    <source>
        <dbReference type="Proteomes" id="UP001056120"/>
    </source>
</evidence>
<evidence type="ECO:0000313" key="1">
    <source>
        <dbReference type="EMBL" id="KAI3802837.1"/>
    </source>
</evidence>
<comment type="caution">
    <text evidence="1">The sequence shown here is derived from an EMBL/GenBank/DDBJ whole genome shotgun (WGS) entry which is preliminary data.</text>
</comment>